<feature type="transmembrane region" description="Helical" evidence="1">
    <location>
        <begin position="40"/>
        <end position="59"/>
    </location>
</feature>
<proteinExistence type="predicted"/>
<dbReference type="Proteomes" id="UP000185192">
    <property type="component" value="Unassembled WGS sequence"/>
</dbReference>
<organism evidence="2 3">
    <name type="scientific">Parasphingorhabdus marina DSM 22363</name>
    <dbReference type="NCBI Taxonomy" id="1123272"/>
    <lineage>
        <taxon>Bacteria</taxon>
        <taxon>Pseudomonadati</taxon>
        <taxon>Pseudomonadota</taxon>
        <taxon>Alphaproteobacteria</taxon>
        <taxon>Sphingomonadales</taxon>
        <taxon>Sphingomonadaceae</taxon>
        <taxon>Parasphingorhabdus</taxon>
    </lineage>
</organism>
<protein>
    <recommendedName>
        <fullName evidence="4">CTP synthetase</fullName>
    </recommendedName>
</protein>
<gene>
    <name evidence="2" type="ORF">SAMN02745824_3172</name>
</gene>
<evidence type="ECO:0000313" key="3">
    <source>
        <dbReference type="Proteomes" id="UP000185192"/>
    </source>
</evidence>
<keyword evidence="1" id="KW-0812">Transmembrane</keyword>
<evidence type="ECO:0000256" key="1">
    <source>
        <dbReference type="SAM" id="Phobius"/>
    </source>
</evidence>
<dbReference type="OrthoDB" id="7510999at2"/>
<evidence type="ECO:0000313" key="2">
    <source>
        <dbReference type="EMBL" id="SIO15861.1"/>
    </source>
</evidence>
<feature type="transmembrane region" description="Helical" evidence="1">
    <location>
        <begin position="9"/>
        <end position="34"/>
    </location>
</feature>
<dbReference type="RefSeq" id="WP_074206084.1">
    <property type="nucleotide sequence ID" value="NZ_FSQW01000002.1"/>
</dbReference>
<keyword evidence="3" id="KW-1185">Reference proteome</keyword>
<dbReference type="PROSITE" id="PS51257">
    <property type="entry name" value="PROKAR_LIPOPROTEIN"/>
    <property type="match status" value="1"/>
</dbReference>
<keyword evidence="1" id="KW-0472">Membrane</keyword>
<dbReference type="EMBL" id="FSQW01000002">
    <property type="protein sequence ID" value="SIO15861.1"/>
    <property type="molecule type" value="Genomic_DNA"/>
</dbReference>
<accession>A0A1N6H7R1</accession>
<sequence length="68" mass="7410">MELIKQNLFLFNMIQFLASCLTGFGAVVVVITMGSASLPILFGCVTAGFILGFPVAWFVTRRIVHSQS</sequence>
<reference evidence="3" key="1">
    <citation type="submission" date="2016-11" db="EMBL/GenBank/DDBJ databases">
        <authorList>
            <person name="Varghese N."/>
            <person name="Submissions S."/>
        </authorList>
    </citation>
    <scope>NUCLEOTIDE SEQUENCE [LARGE SCALE GENOMIC DNA]</scope>
    <source>
        <strain evidence="3">DSM 22363</strain>
    </source>
</reference>
<keyword evidence="1" id="KW-1133">Transmembrane helix</keyword>
<name>A0A1N6H7R1_9SPHN</name>
<dbReference type="AlphaFoldDB" id="A0A1N6H7R1"/>
<dbReference type="STRING" id="1123272.SAMN02745824_3172"/>
<evidence type="ECO:0008006" key="4">
    <source>
        <dbReference type="Google" id="ProtNLM"/>
    </source>
</evidence>